<proteinExistence type="inferred from homology"/>
<accession>A0A0G2DYE8</accession>
<dbReference type="GO" id="GO:0050661">
    <property type="term" value="F:NADP binding"/>
    <property type="evidence" value="ECO:0007669"/>
    <property type="project" value="InterPro"/>
</dbReference>
<dbReference type="InterPro" id="IPR050346">
    <property type="entry name" value="FMO-like"/>
</dbReference>
<dbReference type="PRINTS" id="PR00370">
    <property type="entry name" value="FMOXYGENASE"/>
</dbReference>
<sequence length="438" mass="49261">MMGFSTLNFVETQKAVSDDKTKDPQLPLLIPYHMVTSYLRHYSIPLLPYIQFSTQVVSVVPIPDQSATGKSFPPLTKWQVTTKHLPTNKTTTHSLYDALIISNGHYTVPYLPAIRGIEAFSSKYPDNISHSRDFRTEAPFTNCKTVMIGNSASAIDIGQQISHVCSGPLIRVVRTNNPGNDPNCYLSLEEFIADGEDSDTSKGGSIKFLRPDGSSHIEHGVQKVLFATGYLYTLPFLNAQAPDTSTTTSSSIPLLPPTGHYLRSLYLYFLSTTHPTLSILNTPMKILPFPLAEAQVSVLTRLYLGKIPLPLPSEMQTWETQTIAKKGPGKSFMVLNEPAEDLEYCNGLVDWANQAEDKTEGKPENEPTARPRSTSQTRLPRLPLPPKYTKKQKWLRTMFPEIRRRFMERGDRRKEVRTWEDLGIWWEGGDEEGEGRVE</sequence>
<dbReference type="EMBL" id="LCWF01000171">
    <property type="protein sequence ID" value="KKY15882.1"/>
    <property type="molecule type" value="Genomic_DNA"/>
</dbReference>
<dbReference type="OrthoDB" id="66881at2759"/>
<gene>
    <name evidence="7" type="ORF">UCRPC4_g06068</name>
</gene>
<dbReference type="InterPro" id="IPR020946">
    <property type="entry name" value="Flavin_mOase-like"/>
</dbReference>
<dbReference type="AlphaFoldDB" id="A0A0G2DYE8"/>
<evidence type="ECO:0000256" key="5">
    <source>
        <dbReference type="ARBA" id="ARBA00023002"/>
    </source>
</evidence>
<evidence type="ECO:0000313" key="7">
    <source>
        <dbReference type="EMBL" id="KKY15882.1"/>
    </source>
</evidence>
<reference evidence="7 8" key="2">
    <citation type="submission" date="2015-05" db="EMBL/GenBank/DDBJ databases">
        <authorList>
            <person name="Morales-Cruz A."/>
            <person name="Amrine K.C."/>
            <person name="Cantu D."/>
        </authorList>
    </citation>
    <scope>NUCLEOTIDE SEQUENCE [LARGE SCALE GENOMIC DNA]</scope>
    <source>
        <strain evidence="7">UCRPC4</strain>
    </source>
</reference>
<evidence type="ECO:0000256" key="3">
    <source>
        <dbReference type="ARBA" id="ARBA00022827"/>
    </source>
</evidence>
<reference evidence="7 8" key="1">
    <citation type="submission" date="2015-05" db="EMBL/GenBank/DDBJ databases">
        <title>Distinctive expansion of gene families associated with plant cell wall degradation and secondary metabolism in the genomes of grapevine trunk pathogens.</title>
        <authorList>
            <person name="Lawrence D.P."/>
            <person name="Travadon R."/>
            <person name="Rolshausen P.E."/>
            <person name="Baumgartner K."/>
        </authorList>
    </citation>
    <scope>NUCLEOTIDE SEQUENCE [LARGE SCALE GENOMIC DNA]</scope>
    <source>
        <strain evidence="7">UCRPC4</strain>
    </source>
</reference>
<dbReference type="Pfam" id="PF00743">
    <property type="entry name" value="FMO-like"/>
    <property type="match status" value="1"/>
</dbReference>
<evidence type="ECO:0000313" key="8">
    <source>
        <dbReference type="Proteomes" id="UP000053317"/>
    </source>
</evidence>
<keyword evidence="2" id="KW-0285">Flavoprotein</keyword>
<evidence type="ECO:0000256" key="1">
    <source>
        <dbReference type="ARBA" id="ARBA00009183"/>
    </source>
</evidence>
<evidence type="ECO:0000256" key="2">
    <source>
        <dbReference type="ARBA" id="ARBA00022630"/>
    </source>
</evidence>
<organism evidence="7 8">
    <name type="scientific">Phaeomoniella chlamydospora</name>
    <name type="common">Phaeoacremonium chlamydosporum</name>
    <dbReference type="NCBI Taxonomy" id="158046"/>
    <lineage>
        <taxon>Eukaryota</taxon>
        <taxon>Fungi</taxon>
        <taxon>Dikarya</taxon>
        <taxon>Ascomycota</taxon>
        <taxon>Pezizomycotina</taxon>
        <taxon>Eurotiomycetes</taxon>
        <taxon>Chaetothyriomycetidae</taxon>
        <taxon>Phaeomoniellales</taxon>
        <taxon>Phaeomoniellaceae</taxon>
        <taxon>Phaeomoniella</taxon>
    </lineage>
</organism>
<evidence type="ECO:0000256" key="6">
    <source>
        <dbReference type="SAM" id="MobiDB-lite"/>
    </source>
</evidence>
<keyword evidence="4" id="KW-0521">NADP</keyword>
<dbReference type="Gene3D" id="3.50.50.60">
    <property type="entry name" value="FAD/NAD(P)-binding domain"/>
    <property type="match status" value="2"/>
</dbReference>
<comment type="similarity">
    <text evidence="1">Belongs to the FMO family.</text>
</comment>
<dbReference type="PANTHER" id="PTHR23023">
    <property type="entry name" value="DIMETHYLANILINE MONOOXYGENASE"/>
    <property type="match status" value="1"/>
</dbReference>
<feature type="region of interest" description="Disordered" evidence="6">
    <location>
        <begin position="356"/>
        <end position="386"/>
    </location>
</feature>
<name>A0A0G2DYE8_PHACM</name>
<dbReference type="InterPro" id="IPR036188">
    <property type="entry name" value="FAD/NAD-bd_sf"/>
</dbReference>
<dbReference type="InterPro" id="IPR000960">
    <property type="entry name" value="Flavin_mOase"/>
</dbReference>
<keyword evidence="8" id="KW-1185">Reference proteome</keyword>
<feature type="compositionally biased region" description="Basic and acidic residues" evidence="6">
    <location>
        <begin position="356"/>
        <end position="369"/>
    </location>
</feature>
<dbReference type="SUPFAM" id="SSF51905">
    <property type="entry name" value="FAD/NAD(P)-binding domain"/>
    <property type="match status" value="1"/>
</dbReference>
<dbReference type="Proteomes" id="UP000053317">
    <property type="component" value="Unassembled WGS sequence"/>
</dbReference>
<protein>
    <submittedName>
        <fullName evidence="7">Putative flavin dependent</fullName>
    </submittedName>
</protein>
<dbReference type="GO" id="GO:0050660">
    <property type="term" value="F:flavin adenine dinucleotide binding"/>
    <property type="evidence" value="ECO:0007669"/>
    <property type="project" value="InterPro"/>
</dbReference>
<keyword evidence="5" id="KW-0560">Oxidoreductase</keyword>
<evidence type="ECO:0000256" key="4">
    <source>
        <dbReference type="ARBA" id="ARBA00022857"/>
    </source>
</evidence>
<dbReference type="GO" id="GO:0004499">
    <property type="term" value="F:N,N-dimethylaniline monooxygenase activity"/>
    <property type="evidence" value="ECO:0007669"/>
    <property type="project" value="InterPro"/>
</dbReference>
<comment type="caution">
    <text evidence="7">The sequence shown here is derived from an EMBL/GenBank/DDBJ whole genome shotgun (WGS) entry which is preliminary data.</text>
</comment>
<keyword evidence="3" id="KW-0274">FAD</keyword>